<dbReference type="GO" id="GO:0008745">
    <property type="term" value="F:N-acetylmuramoyl-L-alanine amidase activity"/>
    <property type="evidence" value="ECO:0007669"/>
    <property type="project" value="InterPro"/>
</dbReference>
<reference evidence="2 3" key="1">
    <citation type="submission" date="2016-10" db="EMBL/GenBank/DDBJ databases">
        <authorList>
            <person name="de Groot N.N."/>
        </authorList>
    </citation>
    <scope>NUCLEOTIDE SEQUENCE [LARGE SCALE GENOMIC DNA]</scope>
    <source>
        <strain evidence="2 3">DSM 16619</strain>
    </source>
</reference>
<dbReference type="Proteomes" id="UP000198781">
    <property type="component" value="Unassembled WGS sequence"/>
</dbReference>
<name>A0A1G6ZQ38_9BURK</name>
<evidence type="ECO:0000313" key="2">
    <source>
        <dbReference type="EMBL" id="SDE04641.1"/>
    </source>
</evidence>
<gene>
    <name evidence="2" type="ORF">SAMN05192589_111166</name>
</gene>
<evidence type="ECO:0000313" key="3">
    <source>
        <dbReference type="Proteomes" id="UP000198781"/>
    </source>
</evidence>
<organism evidence="2 3">
    <name type="scientific">Paracidovorax valerianellae</name>
    <dbReference type="NCBI Taxonomy" id="187868"/>
    <lineage>
        <taxon>Bacteria</taxon>
        <taxon>Pseudomonadati</taxon>
        <taxon>Pseudomonadota</taxon>
        <taxon>Betaproteobacteria</taxon>
        <taxon>Burkholderiales</taxon>
        <taxon>Comamonadaceae</taxon>
        <taxon>Paracidovorax</taxon>
    </lineage>
</organism>
<keyword evidence="3" id="KW-1185">Reference proteome</keyword>
<protein>
    <submittedName>
        <fullName evidence="2">N-acetylmuramoyl-L-alanine amidase</fullName>
    </submittedName>
</protein>
<dbReference type="GO" id="GO:0009253">
    <property type="term" value="P:peptidoglycan catabolic process"/>
    <property type="evidence" value="ECO:0007669"/>
    <property type="project" value="InterPro"/>
</dbReference>
<dbReference type="AlphaFoldDB" id="A0A1G6ZQ38"/>
<proteinExistence type="predicted"/>
<dbReference type="Pfam" id="PF01510">
    <property type="entry name" value="Amidase_2"/>
    <property type="match status" value="1"/>
</dbReference>
<dbReference type="Gene3D" id="3.40.80.10">
    <property type="entry name" value="Peptidoglycan recognition protein-like"/>
    <property type="match status" value="1"/>
</dbReference>
<dbReference type="EMBL" id="FMZC01000011">
    <property type="protein sequence ID" value="SDE04641.1"/>
    <property type="molecule type" value="Genomic_DNA"/>
</dbReference>
<sequence length="240" mass="26579">MLRCFWRGEATCQSTFKSHKLIMLQIDPQGMVAASRVQPRRFTIIERSPMSSITGIVVHQTGSSNEESVFASYKLGGNGAHFLIAKNGTLYQTASVNYRTNHVGPLKARCLVEHRCTAAAFKKSNTFPQNSAVERMNKIEMSKSVPIRYPSNTDSIGIEIVGISSLPPGVKMPSGLSKVQQDAFMGEKAVYEPITTAQNNSLRWLVDELISTLQLNAEEVHRHPDVSRKNATEASTAIWR</sequence>
<dbReference type="STRING" id="187868.SAMN05192589_111166"/>
<dbReference type="InterPro" id="IPR036505">
    <property type="entry name" value="Amidase/PGRP_sf"/>
</dbReference>
<dbReference type="SUPFAM" id="SSF55846">
    <property type="entry name" value="N-acetylmuramoyl-L-alanine amidase-like"/>
    <property type="match status" value="1"/>
</dbReference>
<feature type="domain" description="N-acetylmuramoyl-L-alanine amidase" evidence="1">
    <location>
        <begin position="52"/>
        <end position="229"/>
    </location>
</feature>
<dbReference type="InterPro" id="IPR002502">
    <property type="entry name" value="Amidase_domain"/>
</dbReference>
<evidence type="ECO:0000259" key="1">
    <source>
        <dbReference type="Pfam" id="PF01510"/>
    </source>
</evidence>
<accession>A0A1G6ZQ38</accession>